<feature type="region of interest" description="Disordered" evidence="1">
    <location>
        <begin position="18"/>
        <end position="88"/>
    </location>
</feature>
<name>A0A9D4SWU1_RHISA</name>
<sequence length="88" mass="9823">MASAPGCARSLTQAACRLSLSQERPQSHSRGRSRSRGPLRSKVRSQSQMRIEEGPTWADRVKQKLDKAPKKVTELSRQTEMANSALRC</sequence>
<proteinExistence type="predicted"/>
<organism evidence="2 3">
    <name type="scientific">Rhipicephalus sanguineus</name>
    <name type="common">Brown dog tick</name>
    <name type="synonym">Ixodes sanguineus</name>
    <dbReference type="NCBI Taxonomy" id="34632"/>
    <lineage>
        <taxon>Eukaryota</taxon>
        <taxon>Metazoa</taxon>
        <taxon>Ecdysozoa</taxon>
        <taxon>Arthropoda</taxon>
        <taxon>Chelicerata</taxon>
        <taxon>Arachnida</taxon>
        <taxon>Acari</taxon>
        <taxon>Parasitiformes</taxon>
        <taxon>Ixodida</taxon>
        <taxon>Ixodoidea</taxon>
        <taxon>Ixodidae</taxon>
        <taxon>Rhipicephalinae</taxon>
        <taxon>Rhipicephalus</taxon>
        <taxon>Rhipicephalus</taxon>
    </lineage>
</organism>
<accession>A0A9D4SWU1</accession>
<feature type="compositionally biased region" description="Basic residues" evidence="1">
    <location>
        <begin position="27"/>
        <end position="43"/>
    </location>
</feature>
<comment type="caution">
    <text evidence="2">The sequence shown here is derived from an EMBL/GenBank/DDBJ whole genome shotgun (WGS) entry which is preliminary data.</text>
</comment>
<dbReference type="AlphaFoldDB" id="A0A9D4SWU1"/>
<keyword evidence="3" id="KW-1185">Reference proteome</keyword>
<gene>
    <name evidence="2" type="ORF">HPB52_022187</name>
</gene>
<dbReference type="Proteomes" id="UP000821837">
    <property type="component" value="Chromosome 5"/>
</dbReference>
<feature type="compositionally biased region" description="Basic and acidic residues" evidence="1">
    <location>
        <begin position="59"/>
        <end position="74"/>
    </location>
</feature>
<evidence type="ECO:0000313" key="2">
    <source>
        <dbReference type="EMBL" id="KAH7952387.1"/>
    </source>
</evidence>
<dbReference type="EMBL" id="JABSTV010001251">
    <property type="protein sequence ID" value="KAH7952387.1"/>
    <property type="molecule type" value="Genomic_DNA"/>
</dbReference>
<protein>
    <submittedName>
        <fullName evidence="2">Uncharacterized protein</fullName>
    </submittedName>
</protein>
<evidence type="ECO:0000256" key="1">
    <source>
        <dbReference type="SAM" id="MobiDB-lite"/>
    </source>
</evidence>
<evidence type="ECO:0000313" key="3">
    <source>
        <dbReference type="Proteomes" id="UP000821837"/>
    </source>
</evidence>
<reference evidence="2" key="1">
    <citation type="journal article" date="2020" name="Cell">
        <title>Large-Scale Comparative Analyses of Tick Genomes Elucidate Their Genetic Diversity and Vector Capacities.</title>
        <authorList>
            <consortium name="Tick Genome and Microbiome Consortium (TIGMIC)"/>
            <person name="Jia N."/>
            <person name="Wang J."/>
            <person name="Shi W."/>
            <person name="Du L."/>
            <person name="Sun Y."/>
            <person name="Zhan W."/>
            <person name="Jiang J.F."/>
            <person name="Wang Q."/>
            <person name="Zhang B."/>
            <person name="Ji P."/>
            <person name="Bell-Sakyi L."/>
            <person name="Cui X.M."/>
            <person name="Yuan T.T."/>
            <person name="Jiang B.G."/>
            <person name="Yang W.F."/>
            <person name="Lam T.T."/>
            <person name="Chang Q.C."/>
            <person name="Ding S.J."/>
            <person name="Wang X.J."/>
            <person name="Zhu J.G."/>
            <person name="Ruan X.D."/>
            <person name="Zhao L."/>
            <person name="Wei J.T."/>
            <person name="Ye R.Z."/>
            <person name="Que T.C."/>
            <person name="Du C.H."/>
            <person name="Zhou Y.H."/>
            <person name="Cheng J.X."/>
            <person name="Dai P.F."/>
            <person name="Guo W.B."/>
            <person name="Han X.H."/>
            <person name="Huang E.J."/>
            <person name="Li L.F."/>
            <person name="Wei W."/>
            <person name="Gao Y.C."/>
            <person name="Liu J.Z."/>
            <person name="Shao H.Z."/>
            <person name="Wang X."/>
            <person name="Wang C.C."/>
            <person name="Yang T.C."/>
            <person name="Huo Q.B."/>
            <person name="Li W."/>
            <person name="Chen H.Y."/>
            <person name="Chen S.E."/>
            <person name="Zhou L.G."/>
            <person name="Ni X.B."/>
            <person name="Tian J.H."/>
            <person name="Sheng Y."/>
            <person name="Liu T."/>
            <person name="Pan Y.S."/>
            <person name="Xia L.Y."/>
            <person name="Li J."/>
            <person name="Zhao F."/>
            <person name="Cao W.C."/>
        </authorList>
    </citation>
    <scope>NUCLEOTIDE SEQUENCE</scope>
    <source>
        <strain evidence="2">Rsan-2018</strain>
    </source>
</reference>
<reference evidence="2" key="2">
    <citation type="submission" date="2021-09" db="EMBL/GenBank/DDBJ databases">
        <authorList>
            <person name="Jia N."/>
            <person name="Wang J."/>
            <person name="Shi W."/>
            <person name="Du L."/>
            <person name="Sun Y."/>
            <person name="Zhan W."/>
            <person name="Jiang J."/>
            <person name="Wang Q."/>
            <person name="Zhang B."/>
            <person name="Ji P."/>
            <person name="Sakyi L.B."/>
            <person name="Cui X."/>
            <person name="Yuan T."/>
            <person name="Jiang B."/>
            <person name="Yang W."/>
            <person name="Lam T.T.-Y."/>
            <person name="Chang Q."/>
            <person name="Ding S."/>
            <person name="Wang X."/>
            <person name="Zhu J."/>
            <person name="Ruan X."/>
            <person name="Zhao L."/>
            <person name="Wei J."/>
            <person name="Que T."/>
            <person name="Du C."/>
            <person name="Cheng J."/>
            <person name="Dai P."/>
            <person name="Han X."/>
            <person name="Huang E."/>
            <person name="Gao Y."/>
            <person name="Liu J."/>
            <person name="Shao H."/>
            <person name="Ye R."/>
            <person name="Li L."/>
            <person name="Wei W."/>
            <person name="Wang X."/>
            <person name="Wang C."/>
            <person name="Huo Q."/>
            <person name="Li W."/>
            <person name="Guo W."/>
            <person name="Chen H."/>
            <person name="Chen S."/>
            <person name="Zhou L."/>
            <person name="Zhou L."/>
            <person name="Ni X."/>
            <person name="Tian J."/>
            <person name="Zhou Y."/>
            <person name="Sheng Y."/>
            <person name="Liu T."/>
            <person name="Pan Y."/>
            <person name="Xia L."/>
            <person name="Li J."/>
            <person name="Zhao F."/>
            <person name="Cao W."/>
        </authorList>
    </citation>
    <scope>NUCLEOTIDE SEQUENCE</scope>
    <source>
        <strain evidence="2">Rsan-2018</strain>
        <tissue evidence="2">Larvae</tissue>
    </source>
</reference>